<dbReference type="Pfam" id="PF25199">
    <property type="entry name" value="nSTAND_NTPase5"/>
    <property type="match status" value="1"/>
</dbReference>
<protein>
    <recommendedName>
        <fullName evidence="1">Novel STAND NTPase 5 domain-containing protein</fullName>
    </recommendedName>
</protein>
<organism evidence="2">
    <name type="scientific">uncultured Desulfobacteraceae bacterium</name>
    <dbReference type="NCBI Taxonomy" id="218296"/>
    <lineage>
        <taxon>Bacteria</taxon>
        <taxon>Pseudomonadati</taxon>
        <taxon>Thermodesulfobacteriota</taxon>
        <taxon>Desulfobacteria</taxon>
        <taxon>Desulfobacterales</taxon>
        <taxon>Desulfobacteraceae</taxon>
        <taxon>environmental samples</taxon>
    </lineage>
</organism>
<dbReference type="EMBL" id="CAACVI010000034">
    <property type="protein sequence ID" value="VEN74720.1"/>
    <property type="molecule type" value="Genomic_DNA"/>
</dbReference>
<dbReference type="AlphaFoldDB" id="A0A484HHS8"/>
<proteinExistence type="predicted"/>
<dbReference type="InterPro" id="IPR057574">
    <property type="entry name" value="nSTAND_NTPase5_dom"/>
</dbReference>
<reference evidence="2" key="1">
    <citation type="submission" date="2019-01" db="EMBL/GenBank/DDBJ databases">
        <authorList>
            <consortium name="Genoscope - CEA"/>
            <person name="William W."/>
        </authorList>
    </citation>
    <scope>NUCLEOTIDE SEQUENCE</scope>
    <source>
        <strain evidence="2">CR-1</strain>
    </source>
</reference>
<evidence type="ECO:0000313" key="2">
    <source>
        <dbReference type="EMBL" id="VEN74720.1"/>
    </source>
</evidence>
<dbReference type="Pfam" id="PF13289">
    <property type="entry name" value="SIR2_2"/>
    <property type="match status" value="1"/>
</dbReference>
<dbReference type="SUPFAM" id="SSF52540">
    <property type="entry name" value="P-loop containing nucleoside triphosphate hydrolases"/>
    <property type="match status" value="1"/>
</dbReference>
<gene>
    <name evidence="2" type="ORF">EPICR_40307</name>
</gene>
<accession>A0A484HHS8</accession>
<evidence type="ECO:0000259" key="1">
    <source>
        <dbReference type="Pfam" id="PF25199"/>
    </source>
</evidence>
<name>A0A484HHS8_9BACT</name>
<sequence length="778" mass="91189">MRIDHENTLLQYLSSGINLFVGAGFSTEAKNKDGLPLPVAGQLLDEIINYFNFQEYNSLDLSQLSTILESTQKNEFFNFLKNRFSVYEYNPLYQSLLTANIKSIITTNIDNLWFHVIKSDDNFYLNDITISGPSYQDRSAVDYIPLHGCVHHNPLDFVFTDLNIAASFSSDPDKWHFLTERIQRTPTIFWGYSLKDAGVLQSLHSATINYREHKDKWIVLRNNDNASISFFESLGFKIIISETLEFLEYIQDKDLKIYKNPPSFSTKKIFPEYSIPELSEISVRSIESFYSGFPPEWCDIFTGDLHKISYYNEIVDSIYSKKHTIVIGIPVCGKTTLMMQVAYAINHDGHKLVCNSLTFAQAKFIVKKLNGERALIFVDNFSDDREIIKVFYNEPNIQFVAFDRSYFFDQISYKIDRKKTNILEISELQDSDINELYENIPPSIRKHKLFFPDMTDRTKPSVFELIEKNSSNANIYRRFKSVISELRNRSQILYQLLLMCCYVHKCRTPVSYDMVYGFLRDHITDYQDVYNKINSLGKLIKELSSQLVDLENQDYYLPRSSFLSEVLLTIASPSDLKEMLILFHANLSSFRICRYYIFKKRAYDAELIGKAFIDWKQGIEFYNTANQRDESPYLKQQCALYLMHKKRFKESFSWIDRALMQSDFNIPSIKNSHAIILFRANIDHPHDSSARVSLTKSMDILKECYRSDKRKTYHALVYSDHAIQFAEFFDDNLSREYLINAKKWLSEEFKKFSWNRNCKRMLNRLDIKLSMEQTDGIN</sequence>
<feature type="domain" description="Novel STAND NTPase 5" evidence="1">
    <location>
        <begin position="288"/>
        <end position="400"/>
    </location>
</feature>
<dbReference type="InterPro" id="IPR027417">
    <property type="entry name" value="P-loop_NTPase"/>
</dbReference>